<accession>A0AAD6WVM3</accession>
<evidence type="ECO:0000313" key="1">
    <source>
        <dbReference type="EMBL" id="KAJ7029063.1"/>
    </source>
</evidence>
<reference evidence="1" key="1">
    <citation type="submission" date="2023-03" db="EMBL/GenBank/DDBJ databases">
        <title>Massive genome expansion in bonnet fungi (Mycena s.s.) driven by repeated elements and novel gene families across ecological guilds.</title>
        <authorList>
            <consortium name="Lawrence Berkeley National Laboratory"/>
            <person name="Harder C.B."/>
            <person name="Miyauchi S."/>
            <person name="Viragh M."/>
            <person name="Kuo A."/>
            <person name="Thoen E."/>
            <person name="Andreopoulos B."/>
            <person name="Lu D."/>
            <person name="Skrede I."/>
            <person name="Drula E."/>
            <person name="Henrissat B."/>
            <person name="Morin E."/>
            <person name="Kohler A."/>
            <person name="Barry K."/>
            <person name="LaButti K."/>
            <person name="Morin E."/>
            <person name="Salamov A."/>
            <person name="Lipzen A."/>
            <person name="Mereny Z."/>
            <person name="Hegedus B."/>
            <person name="Baldrian P."/>
            <person name="Stursova M."/>
            <person name="Weitz H."/>
            <person name="Taylor A."/>
            <person name="Grigoriev I.V."/>
            <person name="Nagy L.G."/>
            <person name="Martin F."/>
            <person name="Kauserud H."/>
        </authorList>
    </citation>
    <scope>NUCLEOTIDE SEQUENCE</scope>
    <source>
        <strain evidence="1">CBHHK200</strain>
    </source>
</reference>
<name>A0AAD6WVM3_9AGAR</name>
<dbReference type="AlphaFoldDB" id="A0AAD6WVM3"/>
<comment type="caution">
    <text evidence="1">The sequence shown here is derived from an EMBL/GenBank/DDBJ whole genome shotgun (WGS) entry which is preliminary data.</text>
</comment>
<dbReference type="Proteomes" id="UP001218188">
    <property type="component" value="Unassembled WGS sequence"/>
</dbReference>
<organism evidence="1 2">
    <name type="scientific">Mycena alexandri</name>
    <dbReference type="NCBI Taxonomy" id="1745969"/>
    <lineage>
        <taxon>Eukaryota</taxon>
        <taxon>Fungi</taxon>
        <taxon>Dikarya</taxon>
        <taxon>Basidiomycota</taxon>
        <taxon>Agaricomycotina</taxon>
        <taxon>Agaricomycetes</taxon>
        <taxon>Agaricomycetidae</taxon>
        <taxon>Agaricales</taxon>
        <taxon>Marasmiineae</taxon>
        <taxon>Mycenaceae</taxon>
        <taxon>Mycena</taxon>
    </lineage>
</organism>
<evidence type="ECO:0000313" key="2">
    <source>
        <dbReference type="Proteomes" id="UP001218188"/>
    </source>
</evidence>
<proteinExistence type="predicted"/>
<gene>
    <name evidence="1" type="ORF">C8F04DRAFT_1117422</name>
</gene>
<protein>
    <submittedName>
        <fullName evidence="1">Uncharacterized protein</fullName>
    </submittedName>
</protein>
<sequence length="167" mass="18938">MATSSCTHRLRRGTAIYATGFPLTPSQLEDMARIACPPKFFERHGHDPVFALKWYVSRHKYQLLDGDHPGEYIFAVHFFPWCGDPQDAPLALRTLSDEQRKVWHEMYGRHAGTDYEERTVKYPTHGAVAAFLEKRLQQVIAEANLWDLLEPVVPACVRSAAATAIVS</sequence>
<dbReference type="EMBL" id="JARJCM010000105">
    <property type="protein sequence ID" value="KAJ7029063.1"/>
    <property type="molecule type" value="Genomic_DNA"/>
</dbReference>
<keyword evidence="2" id="KW-1185">Reference proteome</keyword>